<proteinExistence type="predicted"/>
<reference evidence="1" key="1">
    <citation type="submission" date="2021-07" db="EMBL/GenBank/DDBJ databases">
        <authorList>
            <person name="Durling M."/>
        </authorList>
    </citation>
    <scope>NUCLEOTIDE SEQUENCE</scope>
</reference>
<keyword evidence="2" id="KW-1185">Reference proteome</keyword>
<dbReference type="AlphaFoldDB" id="A0A9N9L3K3"/>
<gene>
    <name evidence="1" type="ORF">HYFRA_00001538</name>
</gene>
<comment type="caution">
    <text evidence="1">The sequence shown here is derived from an EMBL/GenBank/DDBJ whole genome shotgun (WGS) entry which is preliminary data.</text>
</comment>
<sequence length="167" mass="19158">MVDQTDPLLIVKSWLRISDGTARVFCPYDASRNSLAKYFITEVCEEMGGSEASHLVLNADNIQSAVYNAKDIVEIERRISRKSVDEEYNRIRSNLDCDGEADRRYFVSVTKDGTRKWMEVDFQDIRSTEKPDIERGERSRIRDMKDIWNGRRGLSLGGGQLADDQKS</sequence>
<evidence type="ECO:0000313" key="1">
    <source>
        <dbReference type="EMBL" id="CAG8959635.1"/>
    </source>
</evidence>
<dbReference type="EMBL" id="CAJVRL010000092">
    <property type="protein sequence ID" value="CAG8959635.1"/>
    <property type="molecule type" value="Genomic_DNA"/>
</dbReference>
<accession>A0A9N9L3K3</accession>
<evidence type="ECO:0000313" key="2">
    <source>
        <dbReference type="Proteomes" id="UP000696280"/>
    </source>
</evidence>
<name>A0A9N9L3K3_9HELO</name>
<dbReference type="Proteomes" id="UP000696280">
    <property type="component" value="Unassembled WGS sequence"/>
</dbReference>
<protein>
    <submittedName>
        <fullName evidence="1">Uncharacterized protein</fullName>
    </submittedName>
</protein>
<organism evidence="1 2">
    <name type="scientific">Hymenoscyphus fraxineus</name>
    <dbReference type="NCBI Taxonomy" id="746836"/>
    <lineage>
        <taxon>Eukaryota</taxon>
        <taxon>Fungi</taxon>
        <taxon>Dikarya</taxon>
        <taxon>Ascomycota</taxon>
        <taxon>Pezizomycotina</taxon>
        <taxon>Leotiomycetes</taxon>
        <taxon>Helotiales</taxon>
        <taxon>Helotiaceae</taxon>
        <taxon>Hymenoscyphus</taxon>
    </lineage>
</organism>